<dbReference type="OrthoDB" id="9856535at2759"/>
<dbReference type="SUPFAM" id="SSF81383">
    <property type="entry name" value="F-box domain"/>
    <property type="match status" value="1"/>
</dbReference>
<keyword evidence="2" id="KW-1185">Reference proteome</keyword>
<accession>A0A6G0UAM7</accession>
<name>A0A6G0UAM7_APHGL</name>
<proteinExistence type="predicted"/>
<gene>
    <name evidence="1" type="ORF">AGLY_000839</name>
</gene>
<sequence length="417" mass="48075">MENSNKRPLEDECQYLHTETKKPKASQVASTTLHPKSSKETASIEDLCDDIIVYLYKFLSHDNLAKMALVSPNLFRISNDWTLWKKPKFEQFDKSMEYIYLGYLKNTTTEIRISYDDVQSPDHSVSHNFLMQLEAMCPELEHLTLRNQIFDANEINVRVLHRKLKSLTIDNTTIENIPDSSSYLCGINNSCPDLEKIIMTNNDWFLPNCLYALAKLERLSYLSLAGCKQFKDCIPYASITAITGFKSLHTLDLRFTPISDHELVCFQRLTSLKSVLLESPSYMNHERDATITDLGLAGFCTVAFEFHYPYIQILIDRRGGVNLRRVQDRHGDLNRCSIETLCVRNYPKVTDAFLKTAARNCPHLKSLDITGSCCTLEEIEYYKASRPRTKGLEVDAFFIFYFWSFLDDALLAINLFH</sequence>
<evidence type="ECO:0000313" key="2">
    <source>
        <dbReference type="Proteomes" id="UP000475862"/>
    </source>
</evidence>
<dbReference type="Proteomes" id="UP000475862">
    <property type="component" value="Unassembled WGS sequence"/>
</dbReference>
<dbReference type="Gene3D" id="3.80.10.10">
    <property type="entry name" value="Ribonuclease Inhibitor"/>
    <property type="match status" value="2"/>
</dbReference>
<dbReference type="InterPro" id="IPR036047">
    <property type="entry name" value="F-box-like_dom_sf"/>
</dbReference>
<organism evidence="1 2">
    <name type="scientific">Aphis glycines</name>
    <name type="common">Soybean aphid</name>
    <dbReference type="NCBI Taxonomy" id="307491"/>
    <lineage>
        <taxon>Eukaryota</taxon>
        <taxon>Metazoa</taxon>
        <taxon>Ecdysozoa</taxon>
        <taxon>Arthropoda</taxon>
        <taxon>Hexapoda</taxon>
        <taxon>Insecta</taxon>
        <taxon>Pterygota</taxon>
        <taxon>Neoptera</taxon>
        <taxon>Paraneoptera</taxon>
        <taxon>Hemiptera</taxon>
        <taxon>Sternorrhyncha</taxon>
        <taxon>Aphidomorpha</taxon>
        <taxon>Aphidoidea</taxon>
        <taxon>Aphididae</taxon>
        <taxon>Aphidini</taxon>
        <taxon>Aphis</taxon>
        <taxon>Aphis</taxon>
    </lineage>
</organism>
<dbReference type="SUPFAM" id="SSF52047">
    <property type="entry name" value="RNI-like"/>
    <property type="match status" value="1"/>
</dbReference>
<dbReference type="PANTHER" id="PTHR13318">
    <property type="entry name" value="PARTNER OF PAIRED, ISOFORM B-RELATED"/>
    <property type="match status" value="1"/>
</dbReference>
<comment type="caution">
    <text evidence="1">The sequence shown here is derived from an EMBL/GenBank/DDBJ whole genome shotgun (WGS) entry which is preliminary data.</text>
</comment>
<dbReference type="GO" id="GO:0031146">
    <property type="term" value="P:SCF-dependent proteasomal ubiquitin-dependent protein catabolic process"/>
    <property type="evidence" value="ECO:0007669"/>
    <property type="project" value="TreeGrafter"/>
</dbReference>
<dbReference type="InterPro" id="IPR032675">
    <property type="entry name" value="LRR_dom_sf"/>
</dbReference>
<evidence type="ECO:0008006" key="3">
    <source>
        <dbReference type="Google" id="ProtNLM"/>
    </source>
</evidence>
<dbReference type="GO" id="GO:0019005">
    <property type="term" value="C:SCF ubiquitin ligase complex"/>
    <property type="evidence" value="ECO:0007669"/>
    <property type="project" value="TreeGrafter"/>
</dbReference>
<evidence type="ECO:0000313" key="1">
    <source>
        <dbReference type="EMBL" id="KAE9545296.1"/>
    </source>
</evidence>
<reference evidence="1 2" key="1">
    <citation type="submission" date="2019-08" db="EMBL/GenBank/DDBJ databases">
        <title>The genome of the soybean aphid Biotype 1, its phylome, world population structure and adaptation to the North American continent.</title>
        <authorList>
            <person name="Giordano R."/>
            <person name="Donthu R.K."/>
            <person name="Hernandez A.G."/>
            <person name="Wright C.L."/>
            <person name="Zimin A.V."/>
        </authorList>
    </citation>
    <scope>NUCLEOTIDE SEQUENCE [LARGE SCALE GENOMIC DNA]</scope>
    <source>
        <tissue evidence="1">Whole aphids</tissue>
    </source>
</reference>
<dbReference type="EMBL" id="VYZN01000001">
    <property type="protein sequence ID" value="KAE9545296.1"/>
    <property type="molecule type" value="Genomic_DNA"/>
</dbReference>
<dbReference type="AlphaFoldDB" id="A0A6G0UAM7"/>
<protein>
    <recommendedName>
        <fullName evidence="3">F-box domain-containing protein</fullName>
    </recommendedName>
</protein>